<evidence type="ECO:0000313" key="5">
    <source>
        <dbReference type="Proteomes" id="UP000275267"/>
    </source>
</evidence>
<name>A0A3L6PM13_PANMI</name>
<feature type="compositionally biased region" description="Pro residues" evidence="1">
    <location>
        <begin position="14"/>
        <end position="28"/>
    </location>
</feature>
<dbReference type="InterPro" id="IPR025724">
    <property type="entry name" value="GAG-pre-integrase_dom"/>
</dbReference>
<feature type="domain" description="GAG-pre-integrase" evidence="2">
    <location>
        <begin position="161"/>
        <end position="213"/>
    </location>
</feature>
<dbReference type="Pfam" id="PF22936">
    <property type="entry name" value="Pol_BBD"/>
    <property type="match status" value="1"/>
</dbReference>
<dbReference type="PANTHER" id="PTHR47592:SF27">
    <property type="entry name" value="OS08G0421700 PROTEIN"/>
    <property type="match status" value="1"/>
</dbReference>
<accession>A0A3L6PM13</accession>
<keyword evidence="5" id="KW-1185">Reference proteome</keyword>
<feature type="domain" description="Retrovirus-related Pol polyprotein from transposon TNT 1-94-like beta-barrel" evidence="3">
    <location>
        <begin position="53"/>
        <end position="133"/>
    </location>
</feature>
<dbReference type="OrthoDB" id="906313at2759"/>
<comment type="caution">
    <text evidence="4">The sequence shown here is derived from an EMBL/GenBank/DDBJ whole genome shotgun (WGS) entry which is preliminary data.</text>
</comment>
<feature type="region of interest" description="Disordered" evidence="1">
    <location>
        <begin position="1"/>
        <end position="31"/>
    </location>
</feature>
<reference evidence="5" key="1">
    <citation type="journal article" date="2019" name="Nat. Commun.">
        <title>The genome of broomcorn millet.</title>
        <authorList>
            <person name="Zou C."/>
            <person name="Miki D."/>
            <person name="Li D."/>
            <person name="Tang Q."/>
            <person name="Xiao L."/>
            <person name="Rajput S."/>
            <person name="Deng P."/>
            <person name="Jia W."/>
            <person name="Huang R."/>
            <person name="Zhang M."/>
            <person name="Sun Y."/>
            <person name="Hu J."/>
            <person name="Fu X."/>
            <person name="Schnable P.S."/>
            <person name="Li F."/>
            <person name="Zhang H."/>
            <person name="Feng B."/>
            <person name="Zhu X."/>
            <person name="Liu R."/>
            <person name="Schnable J.C."/>
            <person name="Zhu J.-K."/>
            <person name="Zhang H."/>
        </authorList>
    </citation>
    <scope>NUCLEOTIDE SEQUENCE [LARGE SCALE GENOMIC DNA]</scope>
</reference>
<dbReference type="STRING" id="4540.A0A3L6PM13"/>
<dbReference type="EMBL" id="PQIB02000016">
    <property type="protein sequence ID" value="RLM60219.1"/>
    <property type="molecule type" value="Genomic_DNA"/>
</dbReference>
<dbReference type="Pfam" id="PF13976">
    <property type="entry name" value="gag_pre-integrs"/>
    <property type="match status" value="1"/>
</dbReference>
<proteinExistence type="predicted"/>
<organism evidence="4 5">
    <name type="scientific">Panicum miliaceum</name>
    <name type="common">Proso millet</name>
    <name type="synonym">Broomcorn millet</name>
    <dbReference type="NCBI Taxonomy" id="4540"/>
    <lineage>
        <taxon>Eukaryota</taxon>
        <taxon>Viridiplantae</taxon>
        <taxon>Streptophyta</taxon>
        <taxon>Embryophyta</taxon>
        <taxon>Tracheophyta</taxon>
        <taxon>Spermatophyta</taxon>
        <taxon>Magnoliopsida</taxon>
        <taxon>Liliopsida</taxon>
        <taxon>Poales</taxon>
        <taxon>Poaceae</taxon>
        <taxon>PACMAD clade</taxon>
        <taxon>Panicoideae</taxon>
        <taxon>Panicodae</taxon>
        <taxon>Paniceae</taxon>
        <taxon>Panicinae</taxon>
        <taxon>Panicum</taxon>
        <taxon>Panicum sect. Panicum</taxon>
    </lineage>
</organism>
<evidence type="ECO:0000259" key="2">
    <source>
        <dbReference type="Pfam" id="PF13976"/>
    </source>
</evidence>
<protein>
    <submittedName>
        <fullName evidence="4">Uncharacterized protein</fullName>
    </submittedName>
</protein>
<dbReference type="Proteomes" id="UP000275267">
    <property type="component" value="Unassembled WGS sequence"/>
</dbReference>
<evidence type="ECO:0000256" key="1">
    <source>
        <dbReference type="SAM" id="MobiDB-lite"/>
    </source>
</evidence>
<dbReference type="PANTHER" id="PTHR47592">
    <property type="entry name" value="PBF68 PROTEIN"/>
    <property type="match status" value="1"/>
</dbReference>
<evidence type="ECO:0000313" key="4">
    <source>
        <dbReference type="EMBL" id="RLM60219.1"/>
    </source>
</evidence>
<dbReference type="AlphaFoldDB" id="A0A3L6PM13"/>
<sequence length="217" mass="23687">MLVMTEVNIAASTPSPPPHATPTPPPSSAPVHLEENKLFVQLGNGREGKSTSWILDTGATNHVTGVQSAFSELDAGIHGTVKFGDGSVVGIEGHGTILLKCKHGDHQVLNGVYHIPRLTASIISLGQLDEEGYKWTCEDGVLNVRDQRRGLLAKVNLSENRLYVLNLDIGMPVCLKAQGGDTAWRWHARFSHLNFRALQTLAREGMVRRLPHIDHVD</sequence>
<dbReference type="InterPro" id="IPR054722">
    <property type="entry name" value="PolX-like_BBD"/>
</dbReference>
<gene>
    <name evidence="4" type="ORF">C2845_PM14G14360</name>
</gene>
<evidence type="ECO:0000259" key="3">
    <source>
        <dbReference type="Pfam" id="PF22936"/>
    </source>
</evidence>